<dbReference type="InterPro" id="IPR051260">
    <property type="entry name" value="Diverse_substr_monoxygenases"/>
</dbReference>
<keyword evidence="7" id="KW-1185">Reference proteome</keyword>
<evidence type="ECO:0000256" key="4">
    <source>
        <dbReference type="ARBA" id="ARBA00023033"/>
    </source>
</evidence>
<dbReference type="Gene3D" id="3.20.20.30">
    <property type="entry name" value="Luciferase-like domain"/>
    <property type="match status" value="1"/>
</dbReference>
<dbReference type="EMBL" id="JAMOIL010000026">
    <property type="protein sequence ID" value="MCM0621965.1"/>
    <property type="molecule type" value="Genomic_DNA"/>
</dbReference>
<dbReference type="InterPro" id="IPR036661">
    <property type="entry name" value="Luciferase-like_sf"/>
</dbReference>
<keyword evidence="4" id="KW-0503">Monooxygenase</keyword>
<dbReference type="Pfam" id="PF00296">
    <property type="entry name" value="Bac_luciferase"/>
    <property type="match status" value="1"/>
</dbReference>
<reference evidence="6" key="1">
    <citation type="submission" date="2022-05" db="EMBL/GenBank/DDBJ databases">
        <authorList>
            <person name="Tuo L."/>
        </authorList>
    </citation>
    <scope>NUCLEOTIDE SEQUENCE</scope>
    <source>
        <strain evidence="6">BSK12Z-4</strain>
    </source>
</reference>
<dbReference type="GO" id="GO:0016705">
    <property type="term" value="F:oxidoreductase activity, acting on paired donors, with incorporation or reduction of molecular oxygen"/>
    <property type="evidence" value="ECO:0007669"/>
    <property type="project" value="InterPro"/>
</dbReference>
<feature type="domain" description="Luciferase-like" evidence="5">
    <location>
        <begin position="16"/>
        <end position="190"/>
    </location>
</feature>
<keyword evidence="1" id="KW-0285">Flavoprotein</keyword>
<evidence type="ECO:0000313" key="7">
    <source>
        <dbReference type="Proteomes" id="UP001139485"/>
    </source>
</evidence>
<dbReference type="GO" id="GO:0004497">
    <property type="term" value="F:monooxygenase activity"/>
    <property type="evidence" value="ECO:0007669"/>
    <property type="project" value="UniProtKB-KW"/>
</dbReference>
<proteinExistence type="predicted"/>
<sequence length="288" mass="29378">MTGTAPLVVWFATTDSTARLGRLVLELDAAGVDAVVLPGDGSVDPVLLAGFTTRTATRIGLVASLSPWVQPPFLAARALNTLDALSRGRAGWFLDTTAPTGRSGDDSGRWTPYDAAEAELVAARADYLAATEALWGSWEEGAIVADVATGRYVDAGKVHVPDHRGPYFASRGPLNAPPGPQGRPTLLACFAPGADVPAGVDVLVVTDEAHVAAAREHTATVLLAVGGASDASLPATTADGYAVRDVAYGSDSAAWLHGPLADLAETPRGGLLRDRLTGAGAPAAVPTA</sequence>
<gene>
    <name evidence="6" type="ORF">M8330_16870</name>
</gene>
<accession>A0A9X2DA50</accession>
<dbReference type="PANTHER" id="PTHR30011">
    <property type="entry name" value="ALKANESULFONATE MONOOXYGENASE-RELATED"/>
    <property type="match status" value="1"/>
</dbReference>
<dbReference type="PANTHER" id="PTHR30011:SF16">
    <property type="entry name" value="C2H2 FINGER DOMAIN TRANSCRIPTION FACTOR (EUROFUNG)-RELATED"/>
    <property type="match status" value="1"/>
</dbReference>
<comment type="caution">
    <text evidence="6">The sequence shown here is derived from an EMBL/GenBank/DDBJ whole genome shotgun (WGS) entry which is preliminary data.</text>
</comment>
<protein>
    <submittedName>
        <fullName evidence="6">LLM class flavin-dependent oxidoreductase</fullName>
    </submittedName>
</protein>
<dbReference type="RefSeq" id="WP_250828282.1">
    <property type="nucleotide sequence ID" value="NZ_JAMOIL010000026.1"/>
</dbReference>
<keyword evidence="3" id="KW-0560">Oxidoreductase</keyword>
<evidence type="ECO:0000259" key="5">
    <source>
        <dbReference type="Pfam" id="PF00296"/>
    </source>
</evidence>
<name>A0A9X2DA50_9ACTN</name>
<evidence type="ECO:0000313" key="6">
    <source>
        <dbReference type="EMBL" id="MCM0621965.1"/>
    </source>
</evidence>
<organism evidence="6 7">
    <name type="scientific">Nocardioides bruguierae</name>
    <dbReference type="NCBI Taxonomy" id="2945102"/>
    <lineage>
        <taxon>Bacteria</taxon>
        <taxon>Bacillati</taxon>
        <taxon>Actinomycetota</taxon>
        <taxon>Actinomycetes</taxon>
        <taxon>Propionibacteriales</taxon>
        <taxon>Nocardioidaceae</taxon>
        <taxon>Nocardioides</taxon>
    </lineage>
</organism>
<dbReference type="InterPro" id="IPR011251">
    <property type="entry name" value="Luciferase-like_dom"/>
</dbReference>
<evidence type="ECO:0000256" key="3">
    <source>
        <dbReference type="ARBA" id="ARBA00023002"/>
    </source>
</evidence>
<keyword evidence="2" id="KW-0288">FMN</keyword>
<dbReference type="AlphaFoldDB" id="A0A9X2DA50"/>
<dbReference type="Proteomes" id="UP001139485">
    <property type="component" value="Unassembled WGS sequence"/>
</dbReference>
<evidence type="ECO:0000256" key="2">
    <source>
        <dbReference type="ARBA" id="ARBA00022643"/>
    </source>
</evidence>
<dbReference type="SUPFAM" id="SSF51679">
    <property type="entry name" value="Bacterial luciferase-like"/>
    <property type="match status" value="1"/>
</dbReference>
<evidence type="ECO:0000256" key="1">
    <source>
        <dbReference type="ARBA" id="ARBA00022630"/>
    </source>
</evidence>